<reference evidence="1 2" key="1">
    <citation type="submission" date="2022-05" db="EMBL/GenBank/DDBJ databases">
        <title>Genome Sequencing of Bee-Associated Microbes.</title>
        <authorList>
            <person name="Dunlap C."/>
        </authorList>
    </citation>
    <scope>NUCLEOTIDE SEQUENCE [LARGE SCALE GENOMIC DNA]</scope>
    <source>
        <strain evidence="1 2">NRRL B-04010</strain>
    </source>
</reference>
<comment type="caution">
    <text evidence="1">The sequence shown here is derived from an EMBL/GenBank/DDBJ whole genome shotgun (WGS) entry which is preliminary data.</text>
</comment>
<evidence type="ECO:0008006" key="3">
    <source>
        <dbReference type="Google" id="ProtNLM"/>
    </source>
</evidence>
<dbReference type="EMBL" id="JAMDNP010000141">
    <property type="protein sequence ID" value="MCY9764973.1"/>
    <property type="molecule type" value="Genomic_DNA"/>
</dbReference>
<sequence>MSKEDELSKLGKEIEIDRAQLNAYSHCFEDMYEVIVQMSTVLDEKIARYMSIQKEINASKKPSA</sequence>
<accession>A0ABT4H7L7</accession>
<dbReference type="Proteomes" id="UP001527181">
    <property type="component" value="Unassembled WGS sequence"/>
</dbReference>
<dbReference type="InterPro" id="IPR037208">
    <property type="entry name" value="Spo0E-like_sf"/>
</dbReference>
<evidence type="ECO:0000313" key="1">
    <source>
        <dbReference type="EMBL" id="MCY9764973.1"/>
    </source>
</evidence>
<protein>
    <recommendedName>
        <fullName evidence="3">Spo0E like sporulation regulatory protein</fullName>
    </recommendedName>
</protein>
<evidence type="ECO:0000313" key="2">
    <source>
        <dbReference type="Proteomes" id="UP001527181"/>
    </source>
</evidence>
<proteinExistence type="predicted"/>
<name>A0ABT4H7L7_PAEAL</name>
<dbReference type="RefSeq" id="WP_005551975.1">
    <property type="nucleotide sequence ID" value="NZ_JAMDLX010000053.1"/>
</dbReference>
<dbReference type="GeneID" id="94492167"/>
<dbReference type="SUPFAM" id="SSF140500">
    <property type="entry name" value="BAS1536-like"/>
    <property type="match status" value="1"/>
</dbReference>
<gene>
    <name evidence="1" type="ORF">M5X12_31235</name>
</gene>
<keyword evidence="2" id="KW-1185">Reference proteome</keyword>
<organism evidence="1 2">
    <name type="scientific">Paenibacillus alvei</name>
    <name type="common">Bacillus alvei</name>
    <dbReference type="NCBI Taxonomy" id="44250"/>
    <lineage>
        <taxon>Bacteria</taxon>
        <taxon>Bacillati</taxon>
        <taxon>Bacillota</taxon>
        <taxon>Bacilli</taxon>
        <taxon>Bacillales</taxon>
        <taxon>Paenibacillaceae</taxon>
        <taxon>Paenibacillus</taxon>
    </lineage>
</organism>